<feature type="region of interest" description="Disordered" evidence="4">
    <location>
        <begin position="337"/>
        <end position="358"/>
    </location>
</feature>
<organism evidence="6 7">
    <name type="scientific">Theileria parva</name>
    <name type="common">East coast fever infection agent</name>
    <dbReference type="NCBI Taxonomy" id="5875"/>
    <lineage>
        <taxon>Eukaryota</taxon>
        <taxon>Sar</taxon>
        <taxon>Alveolata</taxon>
        <taxon>Apicomplexa</taxon>
        <taxon>Aconoidasida</taxon>
        <taxon>Piroplasmida</taxon>
        <taxon>Theileriidae</taxon>
        <taxon>Theileria</taxon>
    </lineage>
</organism>
<evidence type="ECO:0000259" key="5">
    <source>
        <dbReference type="PROSITE" id="PS51050"/>
    </source>
</evidence>
<dbReference type="RefSeq" id="XP_763078.1">
    <property type="nucleotide sequence ID" value="XM_757985.1"/>
</dbReference>
<dbReference type="PROSITE" id="PS51050">
    <property type="entry name" value="ZF_CW"/>
    <property type="match status" value="1"/>
</dbReference>
<dbReference type="Gene3D" id="3.30.40.100">
    <property type="match status" value="1"/>
</dbReference>
<feature type="compositionally biased region" description="Basic and acidic residues" evidence="4">
    <location>
        <begin position="595"/>
        <end position="606"/>
    </location>
</feature>
<feature type="compositionally biased region" description="Polar residues" evidence="4">
    <location>
        <begin position="9"/>
        <end position="25"/>
    </location>
</feature>
<dbReference type="Proteomes" id="UP000001949">
    <property type="component" value="Unassembled WGS sequence"/>
</dbReference>
<dbReference type="STRING" id="5875.Q4N0Q4"/>
<dbReference type="GO" id="GO:0005634">
    <property type="term" value="C:nucleus"/>
    <property type="evidence" value="ECO:0007669"/>
    <property type="project" value="TreeGrafter"/>
</dbReference>
<accession>Q4N0Q4</accession>
<feature type="compositionally biased region" description="Basic and acidic residues" evidence="4">
    <location>
        <begin position="849"/>
        <end position="864"/>
    </location>
</feature>
<feature type="compositionally biased region" description="Polar residues" evidence="4">
    <location>
        <begin position="655"/>
        <end position="667"/>
    </location>
</feature>
<gene>
    <name evidence="6" type="ordered locus">TP03_0059</name>
</gene>
<dbReference type="VEuPathDB" id="PiroplasmaDB:TpMuguga_03g00059"/>
<feature type="compositionally biased region" description="Basic and acidic residues" evidence="4">
    <location>
        <begin position="966"/>
        <end position="982"/>
    </location>
</feature>
<evidence type="ECO:0000256" key="4">
    <source>
        <dbReference type="SAM" id="MobiDB-lite"/>
    </source>
</evidence>
<feature type="domain" description="CW-type" evidence="5">
    <location>
        <begin position="454"/>
        <end position="507"/>
    </location>
</feature>
<protein>
    <recommendedName>
        <fullName evidence="5">CW-type domain-containing protein</fullName>
    </recommendedName>
</protein>
<feature type="compositionally biased region" description="Polar residues" evidence="4">
    <location>
        <begin position="777"/>
        <end position="787"/>
    </location>
</feature>
<dbReference type="InParanoid" id="Q4N0Q4"/>
<name>Q4N0Q4_THEPA</name>
<evidence type="ECO:0000256" key="2">
    <source>
        <dbReference type="ARBA" id="ARBA00022771"/>
    </source>
</evidence>
<evidence type="ECO:0000256" key="1">
    <source>
        <dbReference type="ARBA" id="ARBA00022723"/>
    </source>
</evidence>
<sequence length="1126" mass="130134">MADSGLEPNYSQSFSRNTTSDSLNAETYKVNKGNLDGQLTKTYHDQDMPTDTATLSDSKIETEIAPKDQEFSSETNNFNLTTTAEDSEKVVAYNENNQESSLLSKENSEATSLQEMKGEQQELIKELNIPIELDQNFAPQPFKFDPNDLNIPIKYDHSGEAAPTDLPSLLKKLDIPCDSDVLTSSTYSNEQFNPPPDKASSEMAECDDTEPFYIYPKTKGQQKVSQNLGYNNVGMPMKHQYNSMDFSNNLGLRELSNKLGYRDTDTQRFNDLSSNQELNDLNRHDFPDLRYDYQHDRAPPGLLNYDVYGNRLMEPTRQDFYKKHLDTDMYGYEDSRYKRRRGSSQYSQSHNPFSSDENLQHHNLKLSQGQMSEPGLVGRETTDVHGREYYDPDLYNRDMRYKQDYGRITFSDMVNGFQSTNTHTYTDTAASHSFADTFDNSHQQDAVPGLNVQPVTVENWAQCENCKKWRRLPLNVDTDQLPETWVCSLNVWDPVYNSCNVPEEIYPEHNAKNVQPDKIVDNENLEFNQVPMNRVGHPYHEPKHHKRGPGRSKLVSKGYNLMHKDMSDISVEDKRYSRDYTDRDGMRTPTINNRYYEDNSRRESSRRMSMSRTLLSPIVSNISSYDEECEVVKFNLPSANTQFNNGYFKNESTSVSGEYNEENQTNPFAPDYKQNLKRKGQNEEKGRDTRLSHPLRDRLTLYSDNLTSLLATELPHSALFLDNSKRHTVKEDDFAHDETKPKESVTKDVYIKEEGNININYAYKTSWNHKTPDSNDMGATSYSQPNERNYPDRNKFNELLHNRSDFLRIYNRLSTQIPTLSEIKGNEESQFSNSPDPESSDDSEDYDSDDQRSNPDMDNEDNRNSGRNSISKIIDKNDLLQLLYNFAQKQLNGEEASTDQNILHCNKYNYVNTNLSSIIKYKDQLDATHPNDSMDNPELVNYEPVNYKMEVNSEDRERNHYQASRESLKTDKETNEDLSRDDQSDDEELTDDQMTDEEFEDDNHLKMDKKSHLDYPLPNIKQLSKRCRNLDNPDQQNLNLDDPEINSNYSMLMQPIPQNFNQGDNLNNYNNNIIKMLSIPISYKSNEQEVNIQPDNINLLSLPIPDLSLPDLSMSDLNNSSTQYVA</sequence>
<comment type="caution">
    <text evidence="6">The sequence shown here is derived from an EMBL/GenBank/DDBJ whole genome shotgun (WGS) entry which is preliminary data.</text>
</comment>
<evidence type="ECO:0000256" key="3">
    <source>
        <dbReference type="ARBA" id="ARBA00022833"/>
    </source>
</evidence>
<reference evidence="6 7" key="1">
    <citation type="journal article" date="2005" name="Science">
        <title>Genome sequence of Theileria parva, a bovine pathogen that transforms lymphocytes.</title>
        <authorList>
            <person name="Gardner M.J."/>
            <person name="Bishop R."/>
            <person name="Shah T."/>
            <person name="de Villiers E.P."/>
            <person name="Carlton J.M."/>
            <person name="Hall N."/>
            <person name="Ren Q."/>
            <person name="Paulsen I.T."/>
            <person name="Pain A."/>
            <person name="Berriman M."/>
            <person name="Wilson R.J.M."/>
            <person name="Sato S."/>
            <person name="Ralph S.A."/>
            <person name="Mann D.J."/>
            <person name="Xiong Z."/>
            <person name="Shallom S.J."/>
            <person name="Weidman J."/>
            <person name="Jiang L."/>
            <person name="Lynn J."/>
            <person name="Weaver B."/>
            <person name="Shoaibi A."/>
            <person name="Domingo A.R."/>
            <person name="Wasawo D."/>
            <person name="Crabtree J."/>
            <person name="Wortman J.R."/>
            <person name="Haas B."/>
            <person name="Angiuoli S.V."/>
            <person name="Creasy T.H."/>
            <person name="Lu C."/>
            <person name="Suh B."/>
            <person name="Silva J.C."/>
            <person name="Utterback T.R."/>
            <person name="Feldblyum T.V."/>
            <person name="Pertea M."/>
            <person name="Allen J."/>
            <person name="Nierman W.C."/>
            <person name="Taracha E.L.N."/>
            <person name="Salzberg S.L."/>
            <person name="White O.R."/>
            <person name="Fitzhugh H.A."/>
            <person name="Morzaria S."/>
            <person name="Venter J.C."/>
            <person name="Fraser C.M."/>
            <person name="Nene V."/>
        </authorList>
    </citation>
    <scope>NUCLEOTIDE SEQUENCE [LARGE SCALE GENOMIC DNA]</scope>
    <source>
        <strain evidence="6 7">Muguga</strain>
    </source>
</reference>
<dbReference type="PANTHER" id="PTHR15999">
    <property type="entry name" value="ZINC FINGER CW-TYPE PWWP DOMAIN PROTEIN 1"/>
    <property type="match status" value="1"/>
</dbReference>
<feature type="compositionally biased region" description="Acidic residues" evidence="4">
    <location>
        <begin position="983"/>
        <end position="1001"/>
    </location>
</feature>
<feature type="region of interest" description="Disordered" evidence="4">
    <location>
        <begin position="580"/>
        <end position="610"/>
    </location>
</feature>
<feature type="region of interest" description="Disordered" evidence="4">
    <location>
        <begin position="768"/>
        <end position="793"/>
    </location>
</feature>
<keyword evidence="2" id="KW-0863">Zinc-finger</keyword>
<evidence type="ECO:0000313" key="7">
    <source>
        <dbReference type="Proteomes" id="UP000001949"/>
    </source>
</evidence>
<feature type="compositionally biased region" description="Polar residues" evidence="4">
    <location>
        <begin position="343"/>
        <end position="357"/>
    </location>
</feature>
<feature type="region of interest" description="Disordered" evidence="4">
    <location>
        <begin position="952"/>
        <end position="1013"/>
    </location>
</feature>
<dbReference type="GeneID" id="3500394"/>
<dbReference type="GO" id="GO:0008270">
    <property type="term" value="F:zinc ion binding"/>
    <property type="evidence" value="ECO:0007669"/>
    <property type="project" value="UniProtKB-KW"/>
</dbReference>
<dbReference type="EMBL" id="AAGK01000005">
    <property type="protein sequence ID" value="EAN30795.1"/>
    <property type="molecule type" value="Genomic_DNA"/>
</dbReference>
<feature type="compositionally biased region" description="Basic and acidic residues" evidence="4">
    <location>
        <begin position="1002"/>
        <end position="1013"/>
    </location>
</feature>
<feature type="compositionally biased region" description="Basic and acidic residues" evidence="4">
    <location>
        <begin position="680"/>
        <end position="691"/>
    </location>
</feature>
<dbReference type="KEGG" id="tpv:TP03_0059"/>
<dbReference type="InterPro" id="IPR011124">
    <property type="entry name" value="Znf_CW"/>
</dbReference>
<feature type="region of interest" description="Disordered" evidence="4">
    <location>
        <begin position="1"/>
        <end position="55"/>
    </location>
</feature>
<evidence type="ECO:0000313" key="6">
    <source>
        <dbReference type="EMBL" id="EAN30795.1"/>
    </source>
</evidence>
<dbReference type="InterPro" id="IPR042778">
    <property type="entry name" value="ZCWPW1/ZCWPW2"/>
</dbReference>
<dbReference type="Pfam" id="PF07496">
    <property type="entry name" value="zf-CW"/>
    <property type="match status" value="1"/>
</dbReference>
<keyword evidence="3" id="KW-0862">Zinc</keyword>
<keyword evidence="1" id="KW-0479">Metal-binding</keyword>
<dbReference type="AlphaFoldDB" id="Q4N0Q4"/>
<keyword evidence="7" id="KW-1185">Reference proteome</keyword>
<dbReference type="PANTHER" id="PTHR15999:SF2">
    <property type="entry name" value="ZINC FINGER CW-TYPE PWWP DOMAIN PROTEIN 1"/>
    <property type="match status" value="1"/>
</dbReference>
<dbReference type="OMA" id="AQCENCK"/>
<feature type="region of interest" description="Disordered" evidence="4">
    <location>
        <begin position="655"/>
        <end position="691"/>
    </location>
</feature>
<feature type="region of interest" description="Disordered" evidence="4">
    <location>
        <begin position="821"/>
        <end position="870"/>
    </location>
</feature>
<proteinExistence type="predicted"/>
<feature type="compositionally biased region" description="Acidic residues" evidence="4">
    <location>
        <begin position="838"/>
        <end position="848"/>
    </location>
</feature>
<dbReference type="eggNOG" id="ENOG502SC6K">
    <property type="taxonomic scope" value="Eukaryota"/>
</dbReference>